<dbReference type="OrthoDB" id="7544589at2759"/>
<feature type="signal peptide" evidence="1">
    <location>
        <begin position="1"/>
        <end position="19"/>
    </location>
</feature>
<evidence type="ECO:0000256" key="1">
    <source>
        <dbReference type="SAM" id="SignalP"/>
    </source>
</evidence>
<dbReference type="Gene3D" id="3.15.10.30">
    <property type="entry name" value="Haemolymph juvenile hormone binding protein"/>
    <property type="match status" value="1"/>
</dbReference>
<evidence type="ECO:0000313" key="3">
    <source>
        <dbReference type="RefSeq" id="XP_011642545.1"/>
    </source>
</evidence>
<keyword evidence="2" id="KW-1185">Reference proteome</keyword>
<name>A0A6I9WS81_9HYME</name>
<dbReference type="Proteomes" id="UP000504615">
    <property type="component" value="Unplaced"/>
</dbReference>
<dbReference type="GO" id="GO:0005615">
    <property type="term" value="C:extracellular space"/>
    <property type="evidence" value="ECO:0007669"/>
    <property type="project" value="TreeGrafter"/>
</dbReference>
<organism evidence="2 3">
    <name type="scientific">Pogonomyrmex barbatus</name>
    <name type="common">red harvester ant</name>
    <dbReference type="NCBI Taxonomy" id="144034"/>
    <lineage>
        <taxon>Eukaryota</taxon>
        <taxon>Metazoa</taxon>
        <taxon>Ecdysozoa</taxon>
        <taxon>Arthropoda</taxon>
        <taxon>Hexapoda</taxon>
        <taxon>Insecta</taxon>
        <taxon>Pterygota</taxon>
        <taxon>Neoptera</taxon>
        <taxon>Endopterygota</taxon>
        <taxon>Hymenoptera</taxon>
        <taxon>Apocrita</taxon>
        <taxon>Aculeata</taxon>
        <taxon>Formicoidea</taxon>
        <taxon>Formicidae</taxon>
        <taxon>Myrmicinae</taxon>
        <taxon>Pogonomyrmex</taxon>
    </lineage>
</organism>
<dbReference type="InterPro" id="IPR010562">
    <property type="entry name" value="Haemolymph_juvenile_hormone-bd"/>
</dbReference>
<dbReference type="PANTHER" id="PTHR11008">
    <property type="entry name" value="PROTEIN TAKEOUT-LIKE PROTEIN"/>
    <property type="match status" value="1"/>
</dbReference>
<dbReference type="PANTHER" id="PTHR11008:SF18">
    <property type="entry name" value="BCDNA.GH05536-RELATED"/>
    <property type="match status" value="1"/>
</dbReference>
<dbReference type="RefSeq" id="XP_011642545.1">
    <property type="nucleotide sequence ID" value="XM_011644243.2"/>
</dbReference>
<gene>
    <name evidence="3" type="primary">LOC105430603</name>
</gene>
<proteinExistence type="predicted"/>
<dbReference type="GeneID" id="105430603"/>
<dbReference type="AlphaFoldDB" id="A0A6I9WS81"/>
<feature type="chain" id="PRO_5026671821" evidence="1">
    <location>
        <begin position="20"/>
        <end position="246"/>
    </location>
</feature>
<dbReference type="Pfam" id="PF06585">
    <property type="entry name" value="JHBP"/>
    <property type="match status" value="1"/>
</dbReference>
<evidence type="ECO:0000313" key="2">
    <source>
        <dbReference type="Proteomes" id="UP000504615"/>
    </source>
</evidence>
<sequence length="246" mass="28246">MMLYILSAFSVVIFGLCSTEELTLPVISCKQNSINYFTCLRHAVQEAWPQFLKGLPEFDFPRLDPLFYEHGRILYDKDDVHVEVFASNVSTIGLSNIRFMDVRSYIFNNSIRLEIDGQVSKMLFKGYVKTRGSLSILKIDGNGYFNIIANDVRMTWIINGHVVNDTLIIDCFHTAPSVAKVQLALHDFFDGNKEFSDLVVSFVNEYWLPLYRIALPPTADVWDIFLTNITNRLFSKVSFSKVFPQN</sequence>
<dbReference type="KEGG" id="pbar:105430603"/>
<accession>A0A6I9WS81</accession>
<dbReference type="SMART" id="SM00700">
    <property type="entry name" value="JHBP"/>
    <property type="match status" value="1"/>
</dbReference>
<keyword evidence="1" id="KW-0732">Signal</keyword>
<dbReference type="InterPro" id="IPR038606">
    <property type="entry name" value="To_sf"/>
</dbReference>
<reference evidence="3" key="1">
    <citation type="submission" date="2025-08" db="UniProtKB">
        <authorList>
            <consortium name="RefSeq"/>
        </authorList>
    </citation>
    <scope>IDENTIFICATION</scope>
</reference>
<protein>
    <submittedName>
        <fullName evidence="3">Uncharacterized protein LOC105430603 isoform X1</fullName>
    </submittedName>
</protein>